<evidence type="ECO:0000313" key="6">
    <source>
        <dbReference type="EMBL" id="PIA33560.1"/>
    </source>
</evidence>
<dbReference type="SUPFAM" id="SSF54768">
    <property type="entry name" value="dsRNA-binding domain-like"/>
    <property type="match status" value="2"/>
</dbReference>
<protein>
    <recommendedName>
        <fullName evidence="5">DRBM domain-containing protein</fullName>
    </recommendedName>
</protein>
<feature type="region of interest" description="Disordered" evidence="4">
    <location>
        <begin position="1"/>
        <end position="49"/>
    </location>
</feature>
<dbReference type="Pfam" id="PF00035">
    <property type="entry name" value="dsrm"/>
    <property type="match status" value="2"/>
</dbReference>
<feature type="compositionally biased region" description="Pro residues" evidence="4">
    <location>
        <begin position="8"/>
        <end position="19"/>
    </location>
</feature>
<dbReference type="PANTHER" id="PTHR46031:SF37">
    <property type="entry name" value="DRBM DOMAIN-CONTAINING PROTEIN"/>
    <property type="match status" value="1"/>
</dbReference>
<keyword evidence="2 3" id="KW-0694">RNA-binding</keyword>
<keyword evidence="7" id="KW-1185">Reference proteome</keyword>
<evidence type="ECO:0000256" key="1">
    <source>
        <dbReference type="ARBA" id="ARBA00022737"/>
    </source>
</evidence>
<name>A0A2G5CQU5_AQUCA</name>
<dbReference type="InParanoid" id="A0A2G5CQU5"/>
<proteinExistence type="predicted"/>
<dbReference type="PROSITE" id="PS50137">
    <property type="entry name" value="DS_RBD"/>
    <property type="match status" value="1"/>
</dbReference>
<accession>A0A2G5CQU5</accession>
<dbReference type="OrthoDB" id="5988181at2759"/>
<gene>
    <name evidence="6" type="ORF">AQUCO_04100180v1</name>
</gene>
<dbReference type="AlphaFoldDB" id="A0A2G5CQU5"/>
<evidence type="ECO:0000256" key="3">
    <source>
        <dbReference type="PROSITE-ProRule" id="PRU00266"/>
    </source>
</evidence>
<dbReference type="SMART" id="SM00358">
    <property type="entry name" value="DSRM"/>
    <property type="match status" value="2"/>
</dbReference>
<dbReference type="Proteomes" id="UP000230069">
    <property type="component" value="Unassembled WGS sequence"/>
</dbReference>
<evidence type="ECO:0000259" key="5">
    <source>
        <dbReference type="PROSITE" id="PS50137"/>
    </source>
</evidence>
<dbReference type="STRING" id="218851.A0A2G5CQU5"/>
<organism evidence="6 7">
    <name type="scientific">Aquilegia coerulea</name>
    <name type="common">Rocky mountain columbine</name>
    <dbReference type="NCBI Taxonomy" id="218851"/>
    <lineage>
        <taxon>Eukaryota</taxon>
        <taxon>Viridiplantae</taxon>
        <taxon>Streptophyta</taxon>
        <taxon>Embryophyta</taxon>
        <taxon>Tracheophyta</taxon>
        <taxon>Spermatophyta</taxon>
        <taxon>Magnoliopsida</taxon>
        <taxon>Ranunculales</taxon>
        <taxon>Ranunculaceae</taxon>
        <taxon>Thalictroideae</taxon>
        <taxon>Aquilegia</taxon>
    </lineage>
</organism>
<evidence type="ECO:0000256" key="4">
    <source>
        <dbReference type="SAM" id="MobiDB-lite"/>
    </source>
</evidence>
<evidence type="ECO:0000256" key="2">
    <source>
        <dbReference type="ARBA" id="ARBA00022884"/>
    </source>
</evidence>
<keyword evidence="1" id="KW-0677">Repeat</keyword>
<dbReference type="Gene3D" id="3.30.160.20">
    <property type="match status" value="2"/>
</dbReference>
<dbReference type="EMBL" id="KZ305058">
    <property type="protein sequence ID" value="PIA33560.1"/>
    <property type="molecule type" value="Genomic_DNA"/>
</dbReference>
<dbReference type="PANTHER" id="PTHR46031">
    <property type="match status" value="1"/>
</dbReference>
<evidence type="ECO:0000313" key="7">
    <source>
        <dbReference type="Proteomes" id="UP000230069"/>
    </source>
</evidence>
<sequence length="301" mass="32960">MDLLQEPKPQPQPPQPKPRQPSHEKTHKSLLSEHIQKSTLPPPSYLTTREGVSGKYTSTVYVDGVVYKSSEGFLRSKDAEQDAAKVALENILMKHKDEGCTLITENNAFCKSILNEFAVKMSLQMPTYTTTLSQGILPIFISTCEFHGNTYTGKPGRNKKEAERLAARSAIESILGSESGHHLSQIINTKRKLYATVQNVLIPSSENSAELENGSEPPLAFQPFKKPKVEPICEASSDPIESETPMLDQQPCADQGRTASSSGTKRGMKNEKNTQVELPVDGRLQPGASPMILVSPCSVAQ</sequence>
<reference evidence="6 7" key="1">
    <citation type="submission" date="2017-09" db="EMBL/GenBank/DDBJ databases">
        <title>WGS assembly of Aquilegia coerulea Goldsmith.</title>
        <authorList>
            <person name="Hodges S."/>
            <person name="Kramer E."/>
            <person name="Nordborg M."/>
            <person name="Tomkins J."/>
            <person name="Borevitz J."/>
            <person name="Derieg N."/>
            <person name="Yan J."/>
            <person name="Mihaltcheva S."/>
            <person name="Hayes R.D."/>
            <person name="Rokhsar D."/>
        </authorList>
    </citation>
    <scope>NUCLEOTIDE SEQUENCE [LARGE SCALE GENOMIC DNA]</scope>
    <source>
        <strain evidence="7">cv. Goldsmith</strain>
    </source>
</reference>
<feature type="region of interest" description="Disordered" evidence="4">
    <location>
        <begin position="235"/>
        <end position="290"/>
    </location>
</feature>
<dbReference type="InterPro" id="IPR014720">
    <property type="entry name" value="dsRBD_dom"/>
</dbReference>
<feature type="domain" description="DRBM" evidence="5">
    <location>
        <begin position="109"/>
        <end position="176"/>
    </location>
</feature>
<dbReference type="GO" id="GO:0003723">
    <property type="term" value="F:RNA binding"/>
    <property type="evidence" value="ECO:0007669"/>
    <property type="project" value="UniProtKB-UniRule"/>
</dbReference>